<dbReference type="GO" id="GO:0003841">
    <property type="term" value="F:1-acylglycerol-3-phosphate O-acyltransferase activity"/>
    <property type="evidence" value="ECO:0007669"/>
    <property type="project" value="TreeGrafter"/>
</dbReference>
<dbReference type="PANTHER" id="PTHR10434:SF11">
    <property type="entry name" value="1-ACYL-SN-GLYCEROL-3-PHOSPHATE ACYLTRANSFERASE"/>
    <property type="match status" value="1"/>
</dbReference>
<protein>
    <submittedName>
        <fullName evidence="6">1-acyl-sn-glycerol-3-phosphate acyltransferase</fullName>
    </submittedName>
</protein>
<evidence type="ECO:0000313" key="6">
    <source>
        <dbReference type="EMBL" id="AKU94324.1"/>
    </source>
</evidence>
<feature type="region of interest" description="Disordered" evidence="4">
    <location>
        <begin position="1"/>
        <end position="34"/>
    </location>
</feature>
<keyword evidence="7" id="KW-1185">Reference proteome</keyword>
<dbReference type="AlphaFoldDB" id="A0A0K1PMI3"/>
<evidence type="ECO:0000256" key="1">
    <source>
        <dbReference type="ARBA" id="ARBA00005189"/>
    </source>
</evidence>
<dbReference type="RefSeq" id="WP_169927248.1">
    <property type="nucleotide sequence ID" value="NZ_CP012333.1"/>
</dbReference>
<accession>A0A0K1PMI3</accession>
<dbReference type="PANTHER" id="PTHR10434">
    <property type="entry name" value="1-ACYL-SN-GLYCEROL-3-PHOSPHATE ACYLTRANSFERASE"/>
    <property type="match status" value="1"/>
</dbReference>
<gene>
    <name evidence="6" type="ORF">AKJ09_00988</name>
</gene>
<dbReference type="GO" id="GO:0006654">
    <property type="term" value="P:phosphatidic acid biosynthetic process"/>
    <property type="evidence" value="ECO:0007669"/>
    <property type="project" value="TreeGrafter"/>
</dbReference>
<evidence type="ECO:0000259" key="5">
    <source>
        <dbReference type="SMART" id="SM00563"/>
    </source>
</evidence>
<proteinExistence type="predicted"/>
<evidence type="ECO:0000256" key="2">
    <source>
        <dbReference type="ARBA" id="ARBA00022679"/>
    </source>
</evidence>
<feature type="domain" description="Phospholipid/glycerol acyltransferase" evidence="5">
    <location>
        <begin position="106"/>
        <end position="236"/>
    </location>
</feature>
<dbReference type="SMART" id="SM00563">
    <property type="entry name" value="PlsC"/>
    <property type="match status" value="1"/>
</dbReference>
<reference evidence="6 7" key="1">
    <citation type="submission" date="2015-08" db="EMBL/GenBank/DDBJ databases">
        <authorList>
            <person name="Babu N.S."/>
            <person name="Beckwith C.J."/>
            <person name="Beseler K.G."/>
            <person name="Brison A."/>
            <person name="Carone J.V."/>
            <person name="Caskin T.P."/>
            <person name="Diamond M."/>
            <person name="Durham M.E."/>
            <person name="Foxe J.M."/>
            <person name="Go M."/>
            <person name="Henderson B.A."/>
            <person name="Jones I.B."/>
            <person name="McGettigan J.A."/>
            <person name="Micheletti S.J."/>
            <person name="Nasrallah M.E."/>
            <person name="Ortiz D."/>
            <person name="Piller C.R."/>
            <person name="Privatt S.R."/>
            <person name="Schneider S.L."/>
            <person name="Sharp S."/>
            <person name="Smith T.C."/>
            <person name="Stanton J.D."/>
            <person name="Ullery H.E."/>
            <person name="Wilson R.J."/>
            <person name="Serrano M.G."/>
            <person name="Buck G."/>
            <person name="Lee V."/>
            <person name="Wang Y."/>
            <person name="Carvalho R."/>
            <person name="Voegtly L."/>
            <person name="Shi R."/>
            <person name="Duckworth R."/>
            <person name="Johnson A."/>
            <person name="Loviza R."/>
            <person name="Walstead R."/>
            <person name="Shah Z."/>
            <person name="Kiflezghi M."/>
            <person name="Wade K."/>
            <person name="Ball S.L."/>
            <person name="Bradley K.W."/>
            <person name="Asai D.J."/>
            <person name="Bowman C.A."/>
            <person name="Russell D.A."/>
            <person name="Pope W.H."/>
            <person name="Jacobs-Sera D."/>
            <person name="Hendrix R.W."/>
            <person name="Hatfull G.F."/>
        </authorList>
    </citation>
    <scope>NUCLEOTIDE SEQUENCE [LARGE SCALE GENOMIC DNA]</scope>
    <source>
        <strain evidence="6 7">DSM 27648</strain>
    </source>
</reference>
<comment type="pathway">
    <text evidence="1">Lipid metabolism.</text>
</comment>
<dbReference type="Proteomes" id="UP000064967">
    <property type="component" value="Chromosome"/>
</dbReference>
<dbReference type="EMBL" id="CP012333">
    <property type="protein sequence ID" value="AKU94324.1"/>
    <property type="molecule type" value="Genomic_DNA"/>
</dbReference>
<dbReference type="CDD" id="cd07989">
    <property type="entry name" value="LPLAT_AGPAT-like"/>
    <property type="match status" value="1"/>
</dbReference>
<sequence>MQEPSPVSTETSASSDLLTSPPSERRGRSETSKSRDLLDFGDDVLSPVERWQIGFVRNSFQPGPLDRAIRVLQRHIGANWIEASVKNLRRVHGLDRLPTWDPNKSYVVVSNHRSFFDLYVITAYLVKRGMPHRLVFPVRSKFFYDNPAGFVVNGAMSFFAMYPPVFRERQRAALNLASLDEVVRLLQRGGAFVGLHPEGTRNKGDDPYALLPAQGGVGRIIQAAKVTVIPAFINGLGNDIVRQVASNFAKSGDPVDVVFGAPIDFGDMLDAPPSPRLHRRISEHALDAIRLLGEEDRAFRVPCAK</sequence>
<feature type="compositionally biased region" description="Basic and acidic residues" evidence="4">
    <location>
        <begin position="23"/>
        <end position="34"/>
    </location>
</feature>
<evidence type="ECO:0000313" key="7">
    <source>
        <dbReference type="Proteomes" id="UP000064967"/>
    </source>
</evidence>
<evidence type="ECO:0000256" key="4">
    <source>
        <dbReference type="SAM" id="MobiDB-lite"/>
    </source>
</evidence>
<keyword evidence="2 6" id="KW-0808">Transferase</keyword>
<dbReference type="KEGG" id="llu:AKJ09_00988"/>
<evidence type="ECO:0000256" key="3">
    <source>
        <dbReference type="ARBA" id="ARBA00023315"/>
    </source>
</evidence>
<organism evidence="6 7">
    <name type="scientific">Labilithrix luteola</name>
    <dbReference type="NCBI Taxonomy" id="1391654"/>
    <lineage>
        <taxon>Bacteria</taxon>
        <taxon>Pseudomonadati</taxon>
        <taxon>Myxococcota</taxon>
        <taxon>Polyangia</taxon>
        <taxon>Polyangiales</taxon>
        <taxon>Labilitrichaceae</taxon>
        <taxon>Labilithrix</taxon>
    </lineage>
</organism>
<dbReference type="SUPFAM" id="SSF69593">
    <property type="entry name" value="Glycerol-3-phosphate (1)-acyltransferase"/>
    <property type="match status" value="1"/>
</dbReference>
<dbReference type="Pfam" id="PF01553">
    <property type="entry name" value="Acyltransferase"/>
    <property type="match status" value="1"/>
</dbReference>
<name>A0A0K1PMI3_9BACT</name>
<dbReference type="STRING" id="1391654.AKJ09_00988"/>
<dbReference type="InterPro" id="IPR002123">
    <property type="entry name" value="Plipid/glycerol_acylTrfase"/>
</dbReference>
<keyword evidence="3 6" id="KW-0012">Acyltransferase</keyword>
<feature type="compositionally biased region" description="Polar residues" evidence="4">
    <location>
        <begin position="1"/>
        <end position="22"/>
    </location>
</feature>